<evidence type="ECO:0000313" key="3">
    <source>
        <dbReference type="EMBL" id="MBR7824864.1"/>
    </source>
</evidence>
<accession>A0A941IFB6</accession>
<dbReference type="AlphaFoldDB" id="A0A941IFB6"/>
<organism evidence="3 4">
    <name type="scientific">Actinospica acidithermotolerans</name>
    <dbReference type="NCBI Taxonomy" id="2828514"/>
    <lineage>
        <taxon>Bacteria</taxon>
        <taxon>Bacillati</taxon>
        <taxon>Actinomycetota</taxon>
        <taxon>Actinomycetes</taxon>
        <taxon>Catenulisporales</taxon>
        <taxon>Actinospicaceae</taxon>
        <taxon>Actinospica</taxon>
    </lineage>
</organism>
<sequence>MTHTTDVDLLAHPAPNRSALAARGFVARLSRSQILLSDVRRAGPDAFRAKAQWPRTRAAFERRSPGTERHDPLLVAETLRQLGTYLPLRCYGVAADSRVLIEELRFDITPHADGDGAPRPYQGTEVTCNAAVDRGPAPPGADRLRNLALKVSLSAGGREFARADGVARMLSPAAYRAVRTRTPAPSAGDSPRLTPVDPGRVGVTRTQDVLVAVDARGAVRVAPADPHHPFFHDHPSDHMTGMVLVGAVQQTAALHANEPNLRMRSCTVRALRFTEPTPPATVEFGPDGRFEIRQRGTVTATGEAAFEL</sequence>
<comment type="caution">
    <text evidence="3">The sequence shown here is derived from an EMBL/GenBank/DDBJ whole genome shotgun (WGS) entry which is preliminary data.</text>
</comment>
<keyword evidence="4" id="KW-1185">Reference proteome</keyword>
<evidence type="ECO:0000259" key="2">
    <source>
        <dbReference type="Pfam" id="PF03756"/>
    </source>
</evidence>
<proteinExistence type="predicted"/>
<dbReference type="InterPro" id="IPR005509">
    <property type="entry name" value="AfsA_hotdog_dom"/>
</dbReference>
<evidence type="ECO:0000256" key="1">
    <source>
        <dbReference type="SAM" id="MobiDB-lite"/>
    </source>
</evidence>
<dbReference type="Pfam" id="PF03756">
    <property type="entry name" value="AfsA"/>
    <property type="match status" value="2"/>
</dbReference>
<gene>
    <name evidence="3" type="ORF">KDK95_00985</name>
</gene>
<dbReference type="RefSeq" id="WP_212516020.1">
    <property type="nucleotide sequence ID" value="NZ_JAGSOH010000002.1"/>
</dbReference>
<feature type="region of interest" description="Disordered" evidence="1">
    <location>
        <begin position="180"/>
        <end position="200"/>
    </location>
</feature>
<name>A0A941IFB6_9ACTN</name>
<dbReference type="Proteomes" id="UP000676325">
    <property type="component" value="Unassembled WGS sequence"/>
</dbReference>
<feature type="domain" description="A-factor biosynthesis hotdog" evidence="2">
    <location>
        <begin position="25"/>
        <end position="167"/>
    </location>
</feature>
<feature type="domain" description="A-factor biosynthesis hotdog" evidence="2">
    <location>
        <begin position="201"/>
        <end position="257"/>
    </location>
</feature>
<reference evidence="3" key="1">
    <citation type="submission" date="2021-04" db="EMBL/GenBank/DDBJ databases">
        <title>Genome based classification of Actinospica acidithermotolerans sp. nov., an actinobacterium isolated from an Indonesian hot spring.</title>
        <authorList>
            <person name="Kusuma A.B."/>
            <person name="Putra K.E."/>
            <person name="Nafisah S."/>
            <person name="Loh J."/>
            <person name="Nouioui I."/>
            <person name="Goodfellow M."/>
        </authorList>
    </citation>
    <scope>NUCLEOTIDE SEQUENCE</scope>
    <source>
        <strain evidence="3">MGRD01-02</strain>
    </source>
</reference>
<protein>
    <recommendedName>
        <fullName evidence="2">A-factor biosynthesis hotdog domain-containing protein</fullName>
    </recommendedName>
</protein>
<evidence type="ECO:0000313" key="4">
    <source>
        <dbReference type="Proteomes" id="UP000676325"/>
    </source>
</evidence>
<dbReference type="EMBL" id="JAGSOH010000002">
    <property type="protein sequence ID" value="MBR7824864.1"/>
    <property type="molecule type" value="Genomic_DNA"/>
</dbReference>